<feature type="transmembrane region" description="Helical" evidence="1">
    <location>
        <begin position="88"/>
        <end position="113"/>
    </location>
</feature>
<sequence>MSRHKFLGLSTGTTILVAALFSIGSVFVGANGLIPLSVFAALASLCAGTFAVADLMRAENSSKYLAVIGMFTLTLSLLVPLFTWTASAAIPLAAVSLLALTPAAYWAITWLVAQRRMGQSPAGA</sequence>
<evidence type="ECO:0000313" key="2">
    <source>
        <dbReference type="EMBL" id="QWQ36484.1"/>
    </source>
</evidence>
<dbReference type="EMBL" id="CP076456">
    <property type="protein sequence ID" value="QWQ36484.1"/>
    <property type="molecule type" value="Genomic_DNA"/>
</dbReference>
<dbReference type="RefSeq" id="WP_207348344.1">
    <property type="nucleotide sequence ID" value="NZ_CP076456.1"/>
</dbReference>
<keyword evidence="1" id="KW-0812">Transmembrane</keyword>
<gene>
    <name evidence="2" type="ORF">KG104_01235</name>
</gene>
<protein>
    <submittedName>
        <fullName evidence="2">Uncharacterized protein</fullName>
    </submittedName>
</protein>
<keyword evidence="3" id="KW-1185">Reference proteome</keyword>
<accession>A0A975S619</accession>
<keyword evidence="1" id="KW-0472">Membrane</keyword>
<name>A0A975S619_9MICC</name>
<reference evidence="2" key="1">
    <citation type="submission" date="2021-06" db="EMBL/GenBank/DDBJ databases">
        <title>Novel species in genus Arthrobacter.</title>
        <authorList>
            <person name="Zhang G."/>
        </authorList>
    </citation>
    <scope>NUCLEOTIDE SEQUENCE</scope>
    <source>
        <strain evidence="2">Zg-ZUI122</strain>
    </source>
</reference>
<feature type="transmembrane region" description="Helical" evidence="1">
    <location>
        <begin position="64"/>
        <end position="82"/>
    </location>
</feature>
<keyword evidence="1" id="KW-1133">Transmembrane helix</keyword>
<dbReference type="Proteomes" id="UP000680588">
    <property type="component" value="Chromosome"/>
</dbReference>
<feature type="transmembrane region" description="Helical" evidence="1">
    <location>
        <begin position="7"/>
        <end position="27"/>
    </location>
</feature>
<evidence type="ECO:0000256" key="1">
    <source>
        <dbReference type="SAM" id="Phobius"/>
    </source>
</evidence>
<dbReference type="KEGG" id="asun:KG104_01235"/>
<proteinExistence type="predicted"/>
<evidence type="ECO:0000313" key="3">
    <source>
        <dbReference type="Proteomes" id="UP000680588"/>
    </source>
</evidence>
<feature type="transmembrane region" description="Helical" evidence="1">
    <location>
        <begin position="33"/>
        <end position="52"/>
    </location>
</feature>
<dbReference type="AlphaFoldDB" id="A0A975S619"/>
<organism evidence="2 3">
    <name type="scientific">Arthrobacter sunyaminii</name>
    <dbReference type="NCBI Taxonomy" id="2816859"/>
    <lineage>
        <taxon>Bacteria</taxon>
        <taxon>Bacillati</taxon>
        <taxon>Actinomycetota</taxon>
        <taxon>Actinomycetes</taxon>
        <taxon>Micrococcales</taxon>
        <taxon>Micrococcaceae</taxon>
        <taxon>Arthrobacter</taxon>
    </lineage>
</organism>